<feature type="region of interest" description="Disordered" evidence="3">
    <location>
        <begin position="45"/>
        <end position="76"/>
    </location>
</feature>
<dbReference type="GO" id="GO:1990904">
    <property type="term" value="C:ribonucleoprotein complex"/>
    <property type="evidence" value="ECO:0007669"/>
    <property type="project" value="UniProtKB-KW"/>
</dbReference>
<keyword evidence="2" id="KW-0687">Ribonucleoprotein</keyword>
<keyword evidence="1" id="KW-0689">Ribosomal protein</keyword>
<keyword evidence="5" id="KW-1185">Reference proteome</keyword>
<evidence type="ECO:0000313" key="5">
    <source>
        <dbReference type="Proteomes" id="UP000503399"/>
    </source>
</evidence>
<dbReference type="SUPFAM" id="SSF50104">
    <property type="entry name" value="Translation proteins SH3-like domain"/>
    <property type="match status" value="1"/>
</dbReference>
<dbReference type="KEGG" id="hfv:R50_2428"/>
<evidence type="ECO:0000313" key="4">
    <source>
        <dbReference type="EMBL" id="CAB1129925.1"/>
    </source>
</evidence>
<organism evidence="4 5">
    <name type="scientific">Candidatus Hydrogenisulfobacillus filiaventi</name>
    <dbReference type="NCBI Taxonomy" id="2707344"/>
    <lineage>
        <taxon>Bacteria</taxon>
        <taxon>Bacillati</taxon>
        <taxon>Bacillota</taxon>
        <taxon>Clostridia</taxon>
        <taxon>Eubacteriales</taxon>
        <taxon>Clostridiales Family XVII. Incertae Sedis</taxon>
        <taxon>Candidatus Hydrogenisulfobacillus</taxon>
    </lineage>
</organism>
<sequence length="103" mass="11438">MGADTHGRKRDWRGRTVVVTAGHDCNRYFVVVGTDQGRLLLADGRRRPVTAPKRKNPRHVRPVGTARLPVEGGPPTDEAVRAWIRAMMQNREGRDADGEGGRD</sequence>
<dbReference type="InterPro" id="IPR041985">
    <property type="entry name" value="Ribosomal_eL14_KOW"/>
</dbReference>
<name>A0A6F8ZJK9_9FIRM</name>
<evidence type="ECO:0000256" key="1">
    <source>
        <dbReference type="ARBA" id="ARBA00022980"/>
    </source>
</evidence>
<evidence type="ECO:0000256" key="3">
    <source>
        <dbReference type="SAM" id="MobiDB-lite"/>
    </source>
</evidence>
<dbReference type="GO" id="GO:0005840">
    <property type="term" value="C:ribosome"/>
    <property type="evidence" value="ECO:0007669"/>
    <property type="project" value="UniProtKB-KW"/>
</dbReference>
<reference evidence="4 5" key="1">
    <citation type="submission" date="2020-02" db="EMBL/GenBank/DDBJ databases">
        <authorList>
            <person name="Hogendoorn C."/>
        </authorList>
    </citation>
    <scope>NUCLEOTIDE SEQUENCE [LARGE SCALE GENOMIC DNA]</scope>
    <source>
        <strain evidence="4">R501</strain>
    </source>
</reference>
<gene>
    <name evidence="4" type="ORF">R50_2428</name>
</gene>
<dbReference type="CDD" id="cd06088">
    <property type="entry name" value="KOW_RPL14"/>
    <property type="match status" value="1"/>
</dbReference>
<protein>
    <recommendedName>
        <fullName evidence="6">RNA-binding protein</fullName>
    </recommendedName>
</protein>
<dbReference type="InterPro" id="IPR008991">
    <property type="entry name" value="Translation_prot_SH3-like_sf"/>
</dbReference>
<dbReference type="EMBL" id="LR778114">
    <property type="protein sequence ID" value="CAB1129925.1"/>
    <property type="molecule type" value="Genomic_DNA"/>
</dbReference>
<dbReference type="AlphaFoldDB" id="A0A6F8ZJK9"/>
<evidence type="ECO:0000256" key="2">
    <source>
        <dbReference type="ARBA" id="ARBA00023274"/>
    </source>
</evidence>
<accession>A0A6F8ZJK9</accession>
<dbReference type="Proteomes" id="UP000503399">
    <property type="component" value="Chromosome"/>
</dbReference>
<feature type="compositionally biased region" description="Basic residues" evidence="3">
    <location>
        <begin position="52"/>
        <end position="61"/>
    </location>
</feature>
<evidence type="ECO:0008006" key="6">
    <source>
        <dbReference type="Google" id="ProtNLM"/>
    </source>
</evidence>
<proteinExistence type="predicted"/>